<feature type="transmembrane region" description="Helical" evidence="2">
    <location>
        <begin position="45"/>
        <end position="66"/>
    </location>
</feature>
<keyword evidence="2" id="KW-0812">Transmembrane</keyword>
<evidence type="ECO:0000313" key="3">
    <source>
        <dbReference type="EMBL" id="MBB3097328.1"/>
    </source>
</evidence>
<protein>
    <submittedName>
        <fullName evidence="3">Uncharacterized protein</fullName>
    </submittedName>
</protein>
<dbReference type="AlphaFoldDB" id="A0A7W5FG66"/>
<dbReference type="Proteomes" id="UP000590749">
    <property type="component" value="Unassembled WGS sequence"/>
</dbReference>
<dbReference type="RefSeq" id="WP_183222728.1">
    <property type="nucleotide sequence ID" value="NZ_BMPW01000006.1"/>
</dbReference>
<organism evidence="3 4">
    <name type="scientific">Actinoplanes campanulatus</name>
    <dbReference type="NCBI Taxonomy" id="113559"/>
    <lineage>
        <taxon>Bacteria</taxon>
        <taxon>Bacillati</taxon>
        <taxon>Actinomycetota</taxon>
        <taxon>Actinomycetes</taxon>
        <taxon>Micromonosporales</taxon>
        <taxon>Micromonosporaceae</taxon>
        <taxon>Actinoplanes</taxon>
    </lineage>
</organism>
<accession>A0A7W5FG66</accession>
<proteinExistence type="predicted"/>
<keyword evidence="2" id="KW-1133">Transmembrane helix</keyword>
<name>A0A7W5FG66_9ACTN</name>
<dbReference type="EMBL" id="JACHXF010000010">
    <property type="protein sequence ID" value="MBB3097328.1"/>
    <property type="molecule type" value="Genomic_DNA"/>
</dbReference>
<feature type="compositionally biased region" description="Basic and acidic residues" evidence="1">
    <location>
        <begin position="14"/>
        <end position="28"/>
    </location>
</feature>
<sequence length="198" mass="21314">MNRRDVLSGFPEGSHLELDTADHEEPTWEVRQPGRRRRFDRRARTILTAAAVAAVLANAGAAWAYWRFRGPDTEPLPPAATSVEIALTGSSDNSRPLLPGETGDLTVTVTNQYAVPVRITSITAGAGRVMVDYAHREAGCVDPPVEITRQSFAVSWEVPRNTIGAFPVNGALAMRADAPAACRGATFTVPVRAQAVRP</sequence>
<gene>
    <name evidence="3" type="ORF">FHR83_005003</name>
</gene>
<keyword evidence="2" id="KW-0472">Membrane</keyword>
<comment type="caution">
    <text evidence="3">The sequence shown here is derived from an EMBL/GenBank/DDBJ whole genome shotgun (WGS) entry which is preliminary data.</text>
</comment>
<reference evidence="3 4" key="1">
    <citation type="submission" date="2020-08" db="EMBL/GenBank/DDBJ databases">
        <title>Genomic Encyclopedia of Type Strains, Phase III (KMG-III): the genomes of soil and plant-associated and newly described type strains.</title>
        <authorList>
            <person name="Whitman W."/>
        </authorList>
    </citation>
    <scope>NUCLEOTIDE SEQUENCE [LARGE SCALE GENOMIC DNA]</scope>
    <source>
        <strain evidence="3 4">CECT 3287</strain>
    </source>
</reference>
<evidence type="ECO:0000256" key="1">
    <source>
        <dbReference type="SAM" id="MobiDB-lite"/>
    </source>
</evidence>
<keyword evidence="4" id="KW-1185">Reference proteome</keyword>
<feature type="region of interest" description="Disordered" evidence="1">
    <location>
        <begin position="1"/>
        <end position="32"/>
    </location>
</feature>
<evidence type="ECO:0000313" key="4">
    <source>
        <dbReference type="Proteomes" id="UP000590749"/>
    </source>
</evidence>
<evidence type="ECO:0000256" key="2">
    <source>
        <dbReference type="SAM" id="Phobius"/>
    </source>
</evidence>